<sequence length="120" mass="13089">MLVLVDVTVEKVPRVPFICMISKTRAKVPKLGCRNCQKDSCVCYTSTSEGPNISVATQSLTDSKTKGRGYPCAPESPVNNLRKHTMSSDHSLLHAAENRAPVDASGRVNCVPVKHIFISY</sequence>
<organism evidence="1 2">
    <name type="scientific">Lithospermum erythrorhizon</name>
    <name type="common">Purple gromwell</name>
    <name type="synonym">Lithospermum officinale var. erythrorhizon</name>
    <dbReference type="NCBI Taxonomy" id="34254"/>
    <lineage>
        <taxon>Eukaryota</taxon>
        <taxon>Viridiplantae</taxon>
        <taxon>Streptophyta</taxon>
        <taxon>Embryophyta</taxon>
        <taxon>Tracheophyta</taxon>
        <taxon>Spermatophyta</taxon>
        <taxon>Magnoliopsida</taxon>
        <taxon>eudicotyledons</taxon>
        <taxon>Gunneridae</taxon>
        <taxon>Pentapetalae</taxon>
        <taxon>asterids</taxon>
        <taxon>lamiids</taxon>
        <taxon>Boraginales</taxon>
        <taxon>Boraginaceae</taxon>
        <taxon>Boraginoideae</taxon>
        <taxon>Lithospermeae</taxon>
        <taxon>Lithospermum</taxon>
    </lineage>
</organism>
<comment type="caution">
    <text evidence="1">The sequence shown here is derived from an EMBL/GenBank/DDBJ whole genome shotgun (WGS) entry which is preliminary data.</text>
</comment>
<evidence type="ECO:0000313" key="2">
    <source>
        <dbReference type="Proteomes" id="UP001454036"/>
    </source>
</evidence>
<proteinExistence type="predicted"/>
<reference evidence="1 2" key="1">
    <citation type="submission" date="2024-01" db="EMBL/GenBank/DDBJ databases">
        <title>The complete chloroplast genome sequence of Lithospermum erythrorhizon: insights into the phylogenetic relationship among Boraginaceae species and the maternal lineages of purple gromwells.</title>
        <authorList>
            <person name="Okada T."/>
            <person name="Watanabe K."/>
        </authorList>
    </citation>
    <scope>NUCLEOTIDE SEQUENCE [LARGE SCALE GENOMIC DNA]</scope>
</reference>
<dbReference type="EMBL" id="BAABME010001473">
    <property type="protein sequence ID" value="GAA0149812.1"/>
    <property type="molecule type" value="Genomic_DNA"/>
</dbReference>
<evidence type="ECO:0000313" key="1">
    <source>
        <dbReference type="EMBL" id="GAA0149812.1"/>
    </source>
</evidence>
<accession>A0AAV3PDJ8</accession>
<gene>
    <name evidence="1" type="ORF">LIER_08897</name>
</gene>
<dbReference type="AlphaFoldDB" id="A0AAV3PDJ8"/>
<dbReference type="Proteomes" id="UP001454036">
    <property type="component" value="Unassembled WGS sequence"/>
</dbReference>
<keyword evidence="2" id="KW-1185">Reference proteome</keyword>
<protein>
    <submittedName>
        <fullName evidence="1">Uncharacterized protein</fullName>
    </submittedName>
</protein>
<name>A0AAV3PDJ8_LITER</name>